<reference evidence="1" key="2">
    <citation type="journal article" date="2022" name="New Phytol.">
        <title>Evolutionary transition to the ectomycorrhizal habit in the genomes of a hyperdiverse lineage of mushroom-forming fungi.</title>
        <authorList>
            <person name="Looney B."/>
            <person name="Miyauchi S."/>
            <person name="Morin E."/>
            <person name="Drula E."/>
            <person name="Courty P.E."/>
            <person name="Kohler A."/>
            <person name="Kuo A."/>
            <person name="LaButti K."/>
            <person name="Pangilinan J."/>
            <person name="Lipzen A."/>
            <person name="Riley R."/>
            <person name="Andreopoulos W."/>
            <person name="He G."/>
            <person name="Johnson J."/>
            <person name="Nolan M."/>
            <person name="Tritt A."/>
            <person name="Barry K.W."/>
            <person name="Grigoriev I.V."/>
            <person name="Nagy L.G."/>
            <person name="Hibbett D."/>
            <person name="Henrissat B."/>
            <person name="Matheny P.B."/>
            <person name="Labbe J."/>
            <person name="Martin F.M."/>
        </authorList>
    </citation>
    <scope>NUCLEOTIDE SEQUENCE</scope>
    <source>
        <strain evidence="1">FP105234-sp</strain>
    </source>
</reference>
<reference evidence="1" key="1">
    <citation type="submission" date="2021-02" db="EMBL/GenBank/DDBJ databases">
        <authorList>
            <consortium name="DOE Joint Genome Institute"/>
            <person name="Ahrendt S."/>
            <person name="Looney B.P."/>
            <person name="Miyauchi S."/>
            <person name="Morin E."/>
            <person name="Drula E."/>
            <person name="Courty P.E."/>
            <person name="Chicoki N."/>
            <person name="Fauchery L."/>
            <person name="Kohler A."/>
            <person name="Kuo A."/>
            <person name="Labutti K."/>
            <person name="Pangilinan J."/>
            <person name="Lipzen A."/>
            <person name="Riley R."/>
            <person name="Andreopoulos W."/>
            <person name="He G."/>
            <person name="Johnson J."/>
            <person name="Barry K.W."/>
            <person name="Grigoriev I.V."/>
            <person name="Nagy L."/>
            <person name="Hibbett D."/>
            <person name="Henrissat B."/>
            <person name="Matheny P.B."/>
            <person name="Labbe J."/>
            <person name="Martin F."/>
        </authorList>
    </citation>
    <scope>NUCLEOTIDE SEQUENCE</scope>
    <source>
        <strain evidence="1">FP105234-sp</strain>
    </source>
</reference>
<sequence>MSLYTVAYNYRVPQTRLPKSRPTTPFTSPDGSDLYNNLMRYCASHLRGLRDECGVSILAASQIFSNDGDGELSFADQSFSFHVVQRVLSASQNSTNVSRTRISEHTLPVIPSEEPTCAIMSMESPLRIRRATAPEKSLILDIETGSPSRRKEKSKSQNDLAARYSSSSDVIQPPPPVRSSAVVDRAFGSPSLPSRSAKFHSLPTSVHPVQPEPTGHDSLTASPFVVQPYPARERAPASPLSTAHRPSCLYPTAALHALCSAHSDSPTEAFQRVNASRSHHRGAESSVKSSLLSLLPDAPAAKPPSNPVPEAEI</sequence>
<dbReference type="EMBL" id="MU276536">
    <property type="protein sequence ID" value="KAI0038305.1"/>
    <property type="molecule type" value="Genomic_DNA"/>
</dbReference>
<evidence type="ECO:0000313" key="1">
    <source>
        <dbReference type="EMBL" id="KAI0038305.1"/>
    </source>
</evidence>
<comment type="caution">
    <text evidence="1">The sequence shown here is derived from an EMBL/GenBank/DDBJ whole genome shotgun (WGS) entry which is preliminary data.</text>
</comment>
<organism evidence="1 2">
    <name type="scientific">Auriscalpium vulgare</name>
    <dbReference type="NCBI Taxonomy" id="40419"/>
    <lineage>
        <taxon>Eukaryota</taxon>
        <taxon>Fungi</taxon>
        <taxon>Dikarya</taxon>
        <taxon>Basidiomycota</taxon>
        <taxon>Agaricomycotina</taxon>
        <taxon>Agaricomycetes</taxon>
        <taxon>Russulales</taxon>
        <taxon>Auriscalpiaceae</taxon>
        <taxon>Auriscalpium</taxon>
    </lineage>
</organism>
<name>A0ACB8R2J6_9AGAM</name>
<accession>A0ACB8R2J6</accession>
<dbReference type="Proteomes" id="UP000814033">
    <property type="component" value="Unassembled WGS sequence"/>
</dbReference>
<protein>
    <submittedName>
        <fullName evidence="1">Uncharacterized protein</fullName>
    </submittedName>
</protein>
<gene>
    <name evidence="1" type="ORF">FA95DRAFT_1613492</name>
</gene>
<keyword evidence="2" id="KW-1185">Reference proteome</keyword>
<proteinExistence type="predicted"/>
<evidence type="ECO:0000313" key="2">
    <source>
        <dbReference type="Proteomes" id="UP000814033"/>
    </source>
</evidence>